<dbReference type="EMBL" id="CAUYUJ010015139">
    <property type="protein sequence ID" value="CAK0850356.1"/>
    <property type="molecule type" value="Genomic_DNA"/>
</dbReference>
<accession>A0ABN9TXA7</accession>
<organism evidence="1 2">
    <name type="scientific">Prorocentrum cordatum</name>
    <dbReference type="NCBI Taxonomy" id="2364126"/>
    <lineage>
        <taxon>Eukaryota</taxon>
        <taxon>Sar</taxon>
        <taxon>Alveolata</taxon>
        <taxon>Dinophyceae</taxon>
        <taxon>Prorocentrales</taxon>
        <taxon>Prorocentraceae</taxon>
        <taxon>Prorocentrum</taxon>
    </lineage>
</organism>
<keyword evidence="2" id="KW-1185">Reference proteome</keyword>
<sequence>MWARVCWEAGGRVRTNVYLRDMNLLGIAANDGRRTEAAANGLALKQARRRKQTTYPELVGSRRGYLLVAGAETGDRWDEAAYKLLVTLARARARSAP</sequence>
<reference evidence="1" key="1">
    <citation type="submission" date="2023-10" db="EMBL/GenBank/DDBJ databases">
        <authorList>
            <person name="Chen Y."/>
            <person name="Shah S."/>
            <person name="Dougan E. K."/>
            <person name="Thang M."/>
            <person name="Chan C."/>
        </authorList>
    </citation>
    <scope>NUCLEOTIDE SEQUENCE [LARGE SCALE GENOMIC DNA]</scope>
</reference>
<dbReference type="Proteomes" id="UP001189429">
    <property type="component" value="Unassembled WGS sequence"/>
</dbReference>
<protein>
    <submittedName>
        <fullName evidence="1">Uncharacterized protein</fullName>
    </submittedName>
</protein>
<name>A0ABN9TXA7_9DINO</name>
<gene>
    <name evidence="1" type="ORF">PCOR1329_LOCUS42778</name>
</gene>
<proteinExistence type="predicted"/>
<comment type="caution">
    <text evidence="1">The sequence shown here is derived from an EMBL/GenBank/DDBJ whole genome shotgun (WGS) entry which is preliminary data.</text>
</comment>
<evidence type="ECO:0000313" key="2">
    <source>
        <dbReference type="Proteomes" id="UP001189429"/>
    </source>
</evidence>
<evidence type="ECO:0000313" key="1">
    <source>
        <dbReference type="EMBL" id="CAK0850356.1"/>
    </source>
</evidence>
<feature type="non-terminal residue" evidence="1">
    <location>
        <position position="97"/>
    </location>
</feature>